<dbReference type="RefSeq" id="WP_092878350.1">
    <property type="nucleotide sequence ID" value="NZ_FOVC01000008.1"/>
</dbReference>
<dbReference type="STRING" id="1367852.SAMN05216516_1083"/>
<dbReference type="Gene3D" id="3.20.20.190">
    <property type="entry name" value="Phosphatidylinositol (PI) phosphodiesterase"/>
    <property type="match status" value="1"/>
</dbReference>
<dbReference type="SUPFAM" id="SSF51695">
    <property type="entry name" value="PLC-like phosphodiesterases"/>
    <property type="match status" value="1"/>
</dbReference>
<dbReference type="OrthoDB" id="5932311at2"/>
<dbReference type="GO" id="GO:0006629">
    <property type="term" value="P:lipid metabolic process"/>
    <property type="evidence" value="ECO:0007669"/>
    <property type="project" value="InterPro"/>
</dbReference>
<dbReference type="GO" id="GO:0008081">
    <property type="term" value="F:phosphoric diester hydrolase activity"/>
    <property type="evidence" value="ECO:0007669"/>
    <property type="project" value="InterPro"/>
</dbReference>
<dbReference type="InterPro" id="IPR017946">
    <property type="entry name" value="PLC-like_Pdiesterase_TIM-brl"/>
</dbReference>
<proteinExistence type="predicted"/>
<evidence type="ECO:0008006" key="3">
    <source>
        <dbReference type="Google" id="ProtNLM"/>
    </source>
</evidence>
<dbReference type="Proteomes" id="UP000242222">
    <property type="component" value="Unassembled WGS sequence"/>
</dbReference>
<reference evidence="2" key="1">
    <citation type="submission" date="2016-10" db="EMBL/GenBank/DDBJ databases">
        <authorList>
            <person name="Varghese N."/>
            <person name="Submissions S."/>
        </authorList>
    </citation>
    <scope>NUCLEOTIDE SEQUENCE [LARGE SCALE GENOMIC DNA]</scope>
    <source>
        <strain evidence="2">N6PO6</strain>
    </source>
</reference>
<dbReference type="EMBL" id="FOVC01000008">
    <property type="protein sequence ID" value="SFN45907.1"/>
    <property type="molecule type" value="Genomic_DNA"/>
</dbReference>
<sequence>MINHHDIHENTHLARISILGSHDAGTYDFSGFKSAGAVFTFAFKTQSSNLIEQAIAGARYFDIRVAEKADGSFDFFHGISVTGGNAVADVRDLLSYTKEESKNFMYLNFH</sequence>
<dbReference type="PANTHER" id="PTHR13593:SF113">
    <property type="entry name" value="SI:DKEY-266F7.9"/>
    <property type="match status" value="1"/>
</dbReference>
<accession>A0A1I4Z6V2</accession>
<evidence type="ECO:0000313" key="2">
    <source>
        <dbReference type="Proteomes" id="UP000242222"/>
    </source>
</evidence>
<dbReference type="InterPro" id="IPR051057">
    <property type="entry name" value="PI-PLC_domain"/>
</dbReference>
<dbReference type="PROSITE" id="PS50007">
    <property type="entry name" value="PIPLC_X_DOMAIN"/>
    <property type="match status" value="1"/>
</dbReference>
<dbReference type="PANTHER" id="PTHR13593">
    <property type="match status" value="1"/>
</dbReference>
<keyword evidence="2" id="KW-1185">Reference proteome</keyword>
<organism evidence="1 2">
    <name type="scientific">Izhakiella capsodis</name>
    <dbReference type="NCBI Taxonomy" id="1367852"/>
    <lineage>
        <taxon>Bacteria</taxon>
        <taxon>Pseudomonadati</taxon>
        <taxon>Pseudomonadota</taxon>
        <taxon>Gammaproteobacteria</taxon>
        <taxon>Enterobacterales</taxon>
        <taxon>Erwiniaceae</taxon>
        <taxon>Izhakiella</taxon>
    </lineage>
</organism>
<gene>
    <name evidence="1" type="ORF">SAMN05216516_1083</name>
</gene>
<name>A0A1I4Z6V2_9GAMM</name>
<dbReference type="AlphaFoldDB" id="A0A1I4Z6V2"/>
<evidence type="ECO:0000313" key="1">
    <source>
        <dbReference type="EMBL" id="SFN45907.1"/>
    </source>
</evidence>
<protein>
    <recommendedName>
        <fullName evidence="3">Phosphatidylinositol diacylglycerol-lyase</fullName>
    </recommendedName>
</protein>